<evidence type="ECO:0000313" key="2">
    <source>
        <dbReference type="Proteomes" id="UP000054558"/>
    </source>
</evidence>
<organism evidence="1 2">
    <name type="scientific">Klebsormidium nitens</name>
    <name type="common">Green alga</name>
    <name type="synonym">Ulothrix nitens</name>
    <dbReference type="NCBI Taxonomy" id="105231"/>
    <lineage>
        <taxon>Eukaryota</taxon>
        <taxon>Viridiplantae</taxon>
        <taxon>Streptophyta</taxon>
        <taxon>Klebsormidiophyceae</taxon>
        <taxon>Klebsormidiales</taxon>
        <taxon>Klebsormidiaceae</taxon>
        <taxon>Klebsormidium</taxon>
    </lineage>
</organism>
<name>A0A1Y1HLZ3_KLENI</name>
<sequence>MELQAEGVRLGYSRASLTDGKAPKSPHFDASARNISRLGRMLCSCSPSRRPGDPIWGKASGANPSTEPERELLCNDDIGVIRAIAAGEWGRVPEVCVVFAQVLRPC</sequence>
<dbReference type="Proteomes" id="UP000054558">
    <property type="component" value="Unassembled WGS sequence"/>
</dbReference>
<gene>
    <name evidence="1" type="ORF">KFL_000090350</name>
</gene>
<dbReference type="AlphaFoldDB" id="A0A1Y1HLZ3"/>
<keyword evidence="2" id="KW-1185">Reference proteome</keyword>
<reference evidence="1 2" key="1">
    <citation type="journal article" date="2014" name="Nat. Commun.">
        <title>Klebsormidium flaccidum genome reveals primary factors for plant terrestrial adaptation.</title>
        <authorList>
            <person name="Hori K."/>
            <person name="Maruyama F."/>
            <person name="Fujisawa T."/>
            <person name="Togashi T."/>
            <person name="Yamamoto N."/>
            <person name="Seo M."/>
            <person name="Sato S."/>
            <person name="Yamada T."/>
            <person name="Mori H."/>
            <person name="Tajima N."/>
            <person name="Moriyama T."/>
            <person name="Ikeuchi M."/>
            <person name="Watanabe M."/>
            <person name="Wada H."/>
            <person name="Kobayashi K."/>
            <person name="Saito M."/>
            <person name="Masuda T."/>
            <person name="Sasaki-Sekimoto Y."/>
            <person name="Mashiguchi K."/>
            <person name="Awai K."/>
            <person name="Shimojima M."/>
            <person name="Masuda S."/>
            <person name="Iwai M."/>
            <person name="Nobusawa T."/>
            <person name="Narise T."/>
            <person name="Kondo S."/>
            <person name="Saito H."/>
            <person name="Sato R."/>
            <person name="Murakawa M."/>
            <person name="Ihara Y."/>
            <person name="Oshima-Yamada Y."/>
            <person name="Ohtaka K."/>
            <person name="Satoh M."/>
            <person name="Sonobe K."/>
            <person name="Ishii M."/>
            <person name="Ohtani R."/>
            <person name="Kanamori-Sato M."/>
            <person name="Honoki R."/>
            <person name="Miyazaki D."/>
            <person name="Mochizuki H."/>
            <person name="Umetsu J."/>
            <person name="Higashi K."/>
            <person name="Shibata D."/>
            <person name="Kamiya Y."/>
            <person name="Sato N."/>
            <person name="Nakamura Y."/>
            <person name="Tabata S."/>
            <person name="Ida S."/>
            <person name="Kurokawa K."/>
            <person name="Ohta H."/>
        </authorList>
    </citation>
    <scope>NUCLEOTIDE SEQUENCE [LARGE SCALE GENOMIC DNA]</scope>
    <source>
        <strain evidence="1 2">NIES-2285</strain>
    </source>
</reference>
<dbReference type="EMBL" id="DF236958">
    <property type="protein sequence ID" value="GAQ78189.1"/>
    <property type="molecule type" value="Genomic_DNA"/>
</dbReference>
<accession>A0A1Y1HLZ3</accession>
<proteinExistence type="predicted"/>
<protein>
    <submittedName>
        <fullName evidence="1">Uncharacterized protein</fullName>
    </submittedName>
</protein>
<evidence type="ECO:0000313" key="1">
    <source>
        <dbReference type="EMBL" id="GAQ78189.1"/>
    </source>
</evidence>
<dbReference type="OrthoDB" id="66369at2759"/>